<protein>
    <submittedName>
        <fullName evidence="2">N-acetyltransferase</fullName>
    </submittedName>
</protein>
<dbReference type="AlphaFoldDB" id="A0A7L7L7G5"/>
<keyword evidence="3" id="KW-1185">Reference proteome</keyword>
<feature type="domain" description="N-acetyltransferase" evidence="1">
    <location>
        <begin position="45"/>
        <end position="143"/>
    </location>
</feature>
<keyword evidence="2" id="KW-0808">Transferase</keyword>
<dbReference type="GO" id="GO:0016747">
    <property type="term" value="F:acyltransferase activity, transferring groups other than amino-acyl groups"/>
    <property type="evidence" value="ECO:0007669"/>
    <property type="project" value="InterPro"/>
</dbReference>
<dbReference type="InterPro" id="IPR016181">
    <property type="entry name" value="Acyl_CoA_acyltransferase"/>
</dbReference>
<reference evidence="2 3" key="1">
    <citation type="submission" date="2020-06" db="EMBL/GenBank/DDBJ databases">
        <authorList>
            <person name="Hwang Y.J."/>
        </authorList>
    </citation>
    <scope>NUCLEOTIDE SEQUENCE [LARGE SCALE GENOMIC DNA]</scope>
    <source>
        <strain evidence="2 3">KUDC8001</strain>
    </source>
</reference>
<dbReference type="KEGG" id="add:HUW48_12140"/>
<gene>
    <name evidence="2" type="ORF">HUW48_12140</name>
</gene>
<name>A0A7L7L7G5_9BACT</name>
<organism evidence="2 3">
    <name type="scientific">Adhaeribacter radiodurans</name>
    <dbReference type="NCBI Taxonomy" id="2745197"/>
    <lineage>
        <taxon>Bacteria</taxon>
        <taxon>Pseudomonadati</taxon>
        <taxon>Bacteroidota</taxon>
        <taxon>Cytophagia</taxon>
        <taxon>Cytophagales</taxon>
        <taxon>Hymenobacteraceae</taxon>
        <taxon>Adhaeribacter</taxon>
    </lineage>
</organism>
<dbReference type="Pfam" id="PF00583">
    <property type="entry name" value="Acetyltransf_1"/>
    <property type="match status" value="1"/>
</dbReference>
<reference evidence="2 3" key="2">
    <citation type="submission" date="2020-08" db="EMBL/GenBank/DDBJ databases">
        <title>Adhaeribacter dokdonensis sp. nov., isolated from the rhizosphere of Elymus tsukushiensis, a plant native to the Dokdo Islands, Republic of Korea.</title>
        <authorList>
            <person name="Ghim S.Y."/>
        </authorList>
    </citation>
    <scope>NUCLEOTIDE SEQUENCE [LARGE SCALE GENOMIC DNA]</scope>
    <source>
        <strain evidence="2 3">KUDC8001</strain>
    </source>
</reference>
<proteinExistence type="predicted"/>
<accession>A0A7L7L7G5</accession>
<dbReference type="InterPro" id="IPR000182">
    <property type="entry name" value="GNAT_dom"/>
</dbReference>
<evidence type="ECO:0000313" key="3">
    <source>
        <dbReference type="Proteomes" id="UP000514509"/>
    </source>
</evidence>
<sequence>MLYSYNFKNQLPVLPGIQGLTIQENFDSAFMAQLGQITLDEANQRFLDGNKAFVAYLHHKPAAFGWVALNKARIGELNHGFKLPFQHGYLWNFRTLVEFRGLGIYPHLLHYILNWGKTNLDCFWIMHAPENKASEKGIRKAGFNFIGKVSVINSHEVIFTHENQVLPLADILDTFSFLKSEEDPASCWNCSSPYLKNRTPHCCCPTEETECTQNIYNYA</sequence>
<dbReference type="Gene3D" id="3.40.630.30">
    <property type="match status" value="1"/>
</dbReference>
<dbReference type="EMBL" id="CP055153">
    <property type="protein sequence ID" value="QMU28737.1"/>
    <property type="molecule type" value="Genomic_DNA"/>
</dbReference>
<dbReference type="SUPFAM" id="SSF55729">
    <property type="entry name" value="Acyl-CoA N-acyltransferases (Nat)"/>
    <property type="match status" value="1"/>
</dbReference>
<dbReference type="Proteomes" id="UP000514509">
    <property type="component" value="Chromosome"/>
</dbReference>
<evidence type="ECO:0000259" key="1">
    <source>
        <dbReference type="Pfam" id="PF00583"/>
    </source>
</evidence>
<evidence type="ECO:0000313" key="2">
    <source>
        <dbReference type="EMBL" id="QMU28737.1"/>
    </source>
</evidence>